<proteinExistence type="predicted"/>
<dbReference type="AlphaFoldDB" id="A0A8H6W5S9"/>
<comment type="caution">
    <text evidence="1">The sequence shown here is derived from an EMBL/GenBank/DDBJ whole genome shotgun (WGS) entry which is preliminary data.</text>
</comment>
<gene>
    <name evidence="1" type="ORF">HMN09_00748600</name>
</gene>
<accession>A0A8H6W5S9</accession>
<evidence type="ECO:0000313" key="1">
    <source>
        <dbReference type="EMBL" id="KAF7305942.1"/>
    </source>
</evidence>
<organism evidence="1 2">
    <name type="scientific">Mycena chlorophos</name>
    <name type="common">Agaric fungus</name>
    <name type="synonym">Agaricus chlorophos</name>
    <dbReference type="NCBI Taxonomy" id="658473"/>
    <lineage>
        <taxon>Eukaryota</taxon>
        <taxon>Fungi</taxon>
        <taxon>Dikarya</taxon>
        <taxon>Basidiomycota</taxon>
        <taxon>Agaricomycotina</taxon>
        <taxon>Agaricomycetes</taxon>
        <taxon>Agaricomycetidae</taxon>
        <taxon>Agaricales</taxon>
        <taxon>Marasmiineae</taxon>
        <taxon>Mycenaceae</taxon>
        <taxon>Mycena</taxon>
    </lineage>
</organism>
<protein>
    <submittedName>
        <fullName evidence="1">Uncharacterized protein</fullName>
    </submittedName>
</protein>
<evidence type="ECO:0000313" key="2">
    <source>
        <dbReference type="Proteomes" id="UP000613580"/>
    </source>
</evidence>
<keyword evidence="2" id="KW-1185">Reference proteome</keyword>
<sequence>MSLFSFCRNSSANDEPLHADAQPSAVLHYTPGSVLGVDITTPLAAPTQIREIEIPGTPYSVIIWSNVAGYESGLWSYHLAISGKPYEPIDLAAAARSPAKILLGCMEEDGWDMWEAPLGNTRTAGTDTRVGVRMNGIDFPAADGFPPPPCRFTEYKNVKIIV</sequence>
<reference evidence="1" key="1">
    <citation type="submission" date="2020-05" db="EMBL/GenBank/DDBJ databases">
        <title>Mycena genomes resolve the evolution of fungal bioluminescence.</title>
        <authorList>
            <person name="Tsai I.J."/>
        </authorList>
    </citation>
    <scope>NUCLEOTIDE SEQUENCE</scope>
    <source>
        <strain evidence="1">110903Hualien_Pintung</strain>
    </source>
</reference>
<name>A0A8H6W5S9_MYCCL</name>
<dbReference type="EMBL" id="JACAZE010000009">
    <property type="protein sequence ID" value="KAF7305942.1"/>
    <property type="molecule type" value="Genomic_DNA"/>
</dbReference>
<dbReference type="Proteomes" id="UP000613580">
    <property type="component" value="Unassembled WGS sequence"/>
</dbReference>